<dbReference type="Pfam" id="PF22936">
    <property type="entry name" value="Pol_BBD"/>
    <property type="match status" value="1"/>
</dbReference>
<evidence type="ECO:0000259" key="2">
    <source>
        <dbReference type="Pfam" id="PF22936"/>
    </source>
</evidence>
<evidence type="ECO:0000313" key="4">
    <source>
        <dbReference type="Proteomes" id="UP000288805"/>
    </source>
</evidence>
<feature type="compositionally biased region" description="Polar residues" evidence="1">
    <location>
        <begin position="100"/>
        <end position="125"/>
    </location>
</feature>
<organism evidence="3 4">
    <name type="scientific">Vitis vinifera</name>
    <name type="common">Grape</name>
    <dbReference type="NCBI Taxonomy" id="29760"/>
    <lineage>
        <taxon>Eukaryota</taxon>
        <taxon>Viridiplantae</taxon>
        <taxon>Streptophyta</taxon>
        <taxon>Embryophyta</taxon>
        <taxon>Tracheophyta</taxon>
        <taxon>Spermatophyta</taxon>
        <taxon>Magnoliopsida</taxon>
        <taxon>eudicotyledons</taxon>
        <taxon>Gunneridae</taxon>
        <taxon>Pentapetalae</taxon>
        <taxon>rosids</taxon>
        <taxon>Vitales</taxon>
        <taxon>Vitaceae</taxon>
        <taxon>Viteae</taxon>
        <taxon>Vitis</taxon>
    </lineage>
</organism>
<dbReference type="InterPro" id="IPR054722">
    <property type="entry name" value="PolX-like_BBD"/>
</dbReference>
<protein>
    <submittedName>
        <fullName evidence="3">Retrovirus-related Pol polyprotein from transposon RE1</fullName>
    </submittedName>
</protein>
<comment type="caution">
    <text evidence="3">The sequence shown here is derived from an EMBL/GenBank/DDBJ whole genome shotgun (WGS) entry which is preliminary data.</text>
</comment>
<dbReference type="PANTHER" id="PTHR11439">
    <property type="entry name" value="GAG-POL-RELATED RETROTRANSPOSON"/>
    <property type="match status" value="1"/>
</dbReference>
<gene>
    <name evidence="3" type="primary">RE1_1893</name>
    <name evidence="3" type="ORF">CK203_109951</name>
</gene>
<dbReference type="EMBL" id="QGNW01002312">
    <property type="protein sequence ID" value="RVW21134.1"/>
    <property type="molecule type" value="Genomic_DNA"/>
</dbReference>
<proteinExistence type="predicted"/>
<feature type="domain" description="Retrovirus-related Pol polyprotein from transposon TNT 1-94-like beta-barrel" evidence="2">
    <location>
        <begin position="158"/>
        <end position="225"/>
    </location>
</feature>
<dbReference type="Proteomes" id="UP000288805">
    <property type="component" value="Unassembled WGS sequence"/>
</dbReference>
<evidence type="ECO:0000313" key="3">
    <source>
        <dbReference type="EMBL" id="RVW21134.1"/>
    </source>
</evidence>
<feature type="region of interest" description="Disordered" evidence="1">
    <location>
        <begin position="100"/>
        <end position="127"/>
    </location>
</feature>
<dbReference type="PANTHER" id="PTHR11439:SF467">
    <property type="entry name" value="INTEGRASE CATALYTIC DOMAIN-CONTAINING PROTEIN"/>
    <property type="match status" value="1"/>
</dbReference>
<sequence>MLLWFKLRFVDGAIVAPLKTIKDSSTPPGEIPNPEYENMALSQAFGSVSQNRQLQLHIELQELKKNDLSVSTYLQRAKALADELNAQSSTDLPQENMVTCQSNSTPLLPTPSQNNNHKKSSNWNGNRPHGPCQVCGYRNHTADFPVANYTHGGSTMPWYPDTATNYHITPDLANLSIAHDYNGHDQLHVGNGQGLQITHIGITSLPSSSGSLSLKNVLYVPQIDQVSKKILLQGPSEDGVYTFRPNVKQAFTAEAPTMDEWHAALGHPQRHLKLQRTLQISYGFTLKVYLHHPRVLLEIQAPRAWFHRLTSFLQDLGFQASKADSSLFILHQDQINLSSSRPWIPSFLLGILAQFSANGLLITQRKYIIDMLANSNMSDCKPCHTPMSISPPLSKLSDDPLSNPTQEHWTTVKRLLHYLKATVGFGLFFSKHSTLDLQCFTDSDWGGCPDDCRSTNGYAVI</sequence>
<accession>A0A438CD17</accession>
<name>A0A438CD17_VITVI</name>
<dbReference type="AlphaFoldDB" id="A0A438CD17"/>
<reference evidence="3 4" key="1">
    <citation type="journal article" date="2018" name="PLoS Genet.">
        <title>Population sequencing reveals clonal diversity and ancestral inbreeding in the grapevine cultivar Chardonnay.</title>
        <authorList>
            <person name="Roach M.J."/>
            <person name="Johnson D.L."/>
            <person name="Bohlmann J."/>
            <person name="van Vuuren H.J."/>
            <person name="Jones S.J."/>
            <person name="Pretorius I.S."/>
            <person name="Schmidt S.A."/>
            <person name="Borneman A.R."/>
        </authorList>
    </citation>
    <scope>NUCLEOTIDE SEQUENCE [LARGE SCALE GENOMIC DNA]</scope>
    <source>
        <strain evidence="4">cv. Chardonnay</strain>
        <tissue evidence="3">Leaf</tissue>
    </source>
</reference>
<evidence type="ECO:0000256" key="1">
    <source>
        <dbReference type="SAM" id="MobiDB-lite"/>
    </source>
</evidence>